<keyword evidence="3" id="KW-0378">Hydrolase</keyword>
<dbReference type="PANTHER" id="PTHR33607:SF2">
    <property type="entry name" value="ENDONUCLEASE-1"/>
    <property type="match status" value="1"/>
</dbReference>
<sequence length="324" mass="38359">MAKRRKKRSKKGSGIKRKLLLLLFVVCAVSFFFVKDIQIDYYKDQEGLNGSALKTVMHDLIRKHKYLNFDQNTTARYWWDNYFPKTDWHSDGYFWDMYSSEKHDKYIDGSVQSREHCMPRSWWGKREQYSSYDANGDLINLFPADYKANQAKSNLPLGEVGIAKFDNGMSRVGMNTYSDGYRGMVFEPADEYKGDFARVYFYMITCYEDYAYDWRTEGLKSMLTKGTYPGFQPWALDMLLKWHRDDPVSEKERARNDEVYILQENRNPFVDYPDLAEYIWGNKTDESFALSENGKIKYQPTVSDLIHIYWNEGVNYVLNHIPKK</sequence>
<dbReference type="AlphaFoldDB" id="A0A4Y8KZ85"/>
<dbReference type="OrthoDB" id="9770276at2"/>
<dbReference type="EMBL" id="SOML01000015">
    <property type="protein sequence ID" value="TFD92966.1"/>
    <property type="molecule type" value="Genomic_DNA"/>
</dbReference>
<keyword evidence="2" id="KW-0540">Nuclease</keyword>
<evidence type="ECO:0000313" key="5">
    <source>
        <dbReference type="Proteomes" id="UP000297861"/>
    </source>
</evidence>
<comment type="similarity">
    <text evidence="1">Belongs to the EndA/NucM nuclease family.</text>
</comment>
<organism evidence="4 5">
    <name type="scientific">Dysgonomonas capnocytophagoides</name>
    <dbReference type="NCBI Taxonomy" id="45254"/>
    <lineage>
        <taxon>Bacteria</taxon>
        <taxon>Pseudomonadati</taxon>
        <taxon>Bacteroidota</taxon>
        <taxon>Bacteroidia</taxon>
        <taxon>Bacteroidales</taxon>
        <taxon>Dysgonomonadaceae</taxon>
        <taxon>Dysgonomonas</taxon>
    </lineage>
</organism>
<keyword evidence="5" id="KW-1185">Reference proteome</keyword>
<dbReference type="InterPro" id="IPR044925">
    <property type="entry name" value="His-Me_finger_sf"/>
</dbReference>
<dbReference type="Proteomes" id="UP000297861">
    <property type="component" value="Unassembled WGS sequence"/>
</dbReference>
<evidence type="ECO:0000256" key="1">
    <source>
        <dbReference type="ARBA" id="ARBA00006429"/>
    </source>
</evidence>
<dbReference type="RefSeq" id="WP_134437413.1">
    <property type="nucleotide sequence ID" value="NZ_SOML01000015.1"/>
</dbReference>
<gene>
    <name evidence="4" type="ORF">E2605_17785</name>
</gene>
<name>A0A4Y8KZ85_9BACT</name>
<dbReference type="GO" id="GO:0016787">
    <property type="term" value="F:hydrolase activity"/>
    <property type="evidence" value="ECO:0007669"/>
    <property type="project" value="UniProtKB-KW"/>
</dbReference>
<evidence type="ECO:0000256" key="2">
    <source>
        <dbReference type="ARBA" id="ARBA00022722"/>
    </source>
</evidence>
<dbReference type="PANTHER" id="PTHR33607">
    <property type="entry name" value="ENDONUCLEASE-1"/>
    <property type="match status" value="1"/>
</dbReference>
<proteinExistence type="inferred from homology"/>
<dbReference type="GO" id="GO:0004518">
    <property type="term" value="F:nuclease activity"/>
    <property type="evidence" value="ECO:0007669"/>
    <property type="project" value="UniProtKB-KW"/>
</dbReference>
<evidence type="ECO:0000256" key="3">
    <source>
        <dbReference type="ARBA" id="ARBA00022801"/>
    </source>
</evidence>
<dbReference type="STRING" id="1121485.GCA_000426485_01592"/>
<reference evidence="4 5" key="1">
    <citation type="submission" date="2019-03" db="EMBL/GenBank/DDBJ databases">
        <title>San Antonio Military Medical Center submission to MRSN (WRAIR), pending publication.</title>
        <authorList>
            <person name="Blyth D.M."/>
            <person name="Mccarthy S.L."/>
            <person name="Schall S.E."/>
            <person name="Stam J.A."/>
            <person name="Ong A.C."/>
            <person name="Mcgann P.T."/>
        </authorList>
    </citation>
    <scope>NUCLEOTIDE SEQUENCE [LARGE SCALE GENOMIC DNA]</scope>
    <source>
        <strain evidence="4 5">MRSN571793</strain>
    </source>
</reference>
<accession>A0A4Y8KZ85</accession>
<dbReference type="SUPFAM" id="SSF54060">
    <property type="entry name" value="His-Me finger endonucleases"/>
    <property type="match status" value="1"/>
</dbReference>
<dbReference type="Pfam" id="PF04231">
    <property type="entry name" value="Endonuclease_1"/>
    <property type="match status" value="1"/>
</dbReference>
<protein>
    <submittedName>
        <fullName evidence="4">Uncharacterized protein</fullName>
    </submittedName>
</protein>
<dbReference type="InterPro" id="IPR007346">
    <property type="entry name" value="Endonuclease-I"/>
</dbReference>
<comment type="caution">
    <text evidence="4">The sequence shown here is derived from an EMBL/GenBank/DDBJ whole genome shotgun (WGS) entry which is preliminary data.</text>
</comment>
<evidence type="ECO:0000313" key="4">
    <source>
        <dbReference type="EMBL" id="TFD92966.1"/>
    </source>
</evidence>